<dbReference type="AlphaFoldDB" id="A0A1V0B2D0"/>
<evidence type="ECO:0000259" key="2">
    <source>
        <dbReference type="Pfam" id="PF00857"/>
    </source>
</evidence>
<dbReference type="Gene3D" id="3.40.50.850">
    <property type="entry name" value="Isochorismatase-like"/>
    <property type="match status" value="1"/>
</dbReference>
<keyword evidence="4" id="KW-1185">Reference proteome</keyword>
<evidence type="ECO:0000313" key="4">
    <source>
        <dbReference type="Proteomes" id="UP000243488"/>
    </source>
</evidence>
<protein>
    <submittedName>
        <fullName evidence="3">Cysteine hydrolase</fullName>
    </submittedName>
</protein>
<accession>A0A1V0B2D0</accession>
<dbReference type="PANTHER" id="PTHR43540:SF9">
    <property type="entry name" value="FAMILY HYDROLASE, PUTATIVE (AFU_ORTHOLOGUE AFUA_2G08700)-RELATED"/>
    <property type="match status" value="1"/>
</dbReference>
<sequence length="235" mass="24954">MTSSPASPLPCVVNSSWRPEMLTLQPSRTALLLIDMQRDFCAPGGYADQAGLDIQCLRAPIPTQQRLLAAARAAGMLVVHTREGHRSDLSDLPDWKRVRAERSGAPIGAPGPLGRLLVRGEYGHDLIDELQPQVGEPVIDKPGYCAFAATDLELILRTRGIDSLIITGVTTEVCVSSTLRSAIDRGFNCLTVSDACASAHPELHTAALAMISVEGGIFGEVCDSAALLSALREAA</sequence>
<reference evidence="3 4" key="1">
    <citation type="submission" date="2017-03" db="EMBL/GenBank/DDBJ databases">
        <title>Complete genome sequence of the novel DNRA strain Pseudomonas sp. S-6-2 isolated from Chinese polluted river sediment. Journal of Biotechnology.</title>
        <authorList>
            <person name="Li J."/>
            <person name="Xiang F."/>
            <person name="Wang L."/>
            <person name="Xi L."/>
            <person name="Liu J."/>
        </authorList>
    </citation>
    <scope>NUCLEOTIDE SEQUENCE [LARGE SCALE GENOMIC DNA]</scope>
    <source>
        <strain evidence="3 4">S-6-2</strain>
    </source>
</reference>
<dbReference type="Proteomes" id="UP000243488">
    <property type="component" value="Chromosome"/>
</dbReference>
<gene>
    <name evidence="3" type="ORF">BVH74_04420</name>
</gene>
<dbReference type="InterPro" id="IPR050272">
    <property type="entry name" value="Isochorismatase-like_hydrls"/>
</dbReference>
<proteinExistence type="predicted"/>
<dbReference type="CDD" id="cd00431">
    <property type="entry name" value="cysteine_hydrolases"/>
    <property type="match status" value="1"/>
</dbReference>
<feature type="domain" description="Isochorismatase-like" evidence="2">
    <location>
        <begin position="29"/>
        <end position="225"/>
    </location>
</feature>
<dbReference type="STRING" id="1931241.BVH74_04420"/>
<evidence type="ECO:0000256" key="1">
    <source>
        <dbReference type="ARBA" id="ARBA00022801"/>
    </source>
</evidence>
<organism evidence="3 4">
    <name type="scientific">Halopseudomonas phragmitis</name>
    <dbReference type="NCBI Taxonomy" id="1931241"/>
    <lineage>
        <taxon>Bacteria</taxon>
        <taxon>Pseudomonadati</taxon>
        <taxon>Pseudomonadota</taxon>
        <taxon>Gammaproteobacteria</taxon>
        <taxon>Pseudomonadales</taxon>
        <taxon>Pseudomonadaceae</taxon>
        <taxon>Halopseudomonas</taxon>
    </lineage>
</organism>
<dbReference type="SUPFAM" id="SSF52499">
    <property type="entry name" value="Isochorismatase-like hydrolases"/>
    <property type="match status" value="1"/>
</dbReference>
<name>A0A1V0B2D0_9GAMM</name>
<dbReference type="Pfam" id="PF00857">
    <property type="entry name" value="Isochorismatase"/>
    <property type="match status" value="1"/>
</dbReference>
<dbReference type="KEGG" id="ppha:BVH74_04420"/>
<keyword evidence="1 3" id="KW-0378">Hydrolase</keyword>
<dbReference type="EMBL" id="CP020100">
    <property type="protein sequence ID" value="AQZ94041.1"/>
    <property type="molecule type" value="Genomic_DNA"/>
</dbReference>
<evidence type="ECO:0000313" key="3">
    <source>
        <dbReference type="EMBL" id="AQZ94041.1"/>
    </source>
</evidence>
<dbReference type="GO" id="GO:0016787">
    <property type="term" value="F:hydrolase activity"/>
    <property type="evidence" value="ECO:0007669"/>
    <property type="project" value="UniProtKB-KW"/>
</dbReference>
<dbReference type="InterPro" id="IPR000868">
    <property type="entry name" value="Isochorismatase-like_dom"/>
</dbReference>
<dbReference type="InterPro" id="IPR036380">
    <property type="entry name" value="Isochorismatase-like_sf"/>
</dbReference>
<dbReference type="PANTHER" id="PTHR43540">
    <property type="entry name" value="PEROXYUREIDOACRYLATE/UREIDOACRYLATE AMIDOHYDROLASE-RELATED"/>
    <property type="match status" value="1"/>
</dbReference>